<proteinExistence type="predicted"/>
<dbReference type="Proteomes" id="UP001152531">
    <property type="component" value="Unassembled WGS sequence"/>
</dbReference>
<keyword evidence="2" id="KW-1185">Reference proteome</keyword>
<organism evidence="1 2">
    <name type="scientific">[Candida] jaroonii</name>
    <dbReference type="NCBI Taxonomy" id="467808"/>
    <lineage>
        <taxon>Eukaryota</taxon>
        <taxon>Fungi</taxon>
        <taxon>Dikarya</taxon>
        <taxon>Ascomycota</taxon>
        <taxon>Saccharomycotina</taxon>
        <taxon>Pichiomycetes</taxon>
        <taxon>Debaryomycetaceae</taxon>
        <taxon>Yamadazyma</taxon>
    </lineage>
</organism>
<evidence type="ECO:0000313" key="2">
    <source>
        <dbReference type="Proteomes" id="UP001152531"/>
    </source>
</evidence>
<protein>
    <submittedName>
        <fullName evidence="1">Chromosome segregation in meiosis protein 3</fullName>
    </submittedName>
</protein>
<name>A0ACA9Y0S9_9ASCO</name>
<evidence type="ECO:0000313" key="1">
    <source>
        <dbReference type="EMBL" id="CAH6718381.1"/>
    </source>
</evidence>
<sequence length="260" mass="30005">MSEDILQLDQQVKVVNRKKVAKLDQDRILGPKGLPYIVKNHQKLNRVLKKKHTSKSKIDNELQNLASVLQFYQLWCHTLFPKAKFKDCVSLIRGLTNRSPGLRIYRKELIEQEIMKLKVEQGLVDPEELQRQQEKIDEVLNDQNNDPAEEVVSDDDFMQPLRMARNNIFVDDEEEDLYTNAAVTAPSDPVSNTTAQAYEPIFSQEPDRPQLQDVEPTLESITPPNLDIIPPELESVNNTMNETNDDVYAEEEELMREMGM</sequence>
<accession>A0ACA9Y0S9</accession>
<gene>
    <name evidence="1" type="ORF">CLIB1444_01S05468</name>
</gene>
<dbReference type="EMBL" id="CALSDN010000001">
    <property type="protein sequence ID" value="CAH6718381.1"/>
    <property type="molecule type" value="Genomic_DNA"/>
</dbReference>
<comment type="caution">
    <text evidence="1">The sequence shown here is derived from an EMBL/GenBank/DDBJ whole genome shotgun (WGS) entry which is preliminary data.</text>
</comment>
<reference evidence="1" key="1">
    <citation type="submission" date="2022-06" db="EMBL/GenBank/DDBJ databases">
        <authorList>
            <person name="Legras J.-L."/>
            <person name="Devillers H."/>
            <person name="Grondin C."/>
        </authorList>
    </citation>
    <scope>NUCLEOTIDE SEQUENCE</scope>
    <source>
        <strain evidence="1">CLIB 1444</strain>
    </source>
</reference>